<keyword evidence="8 10" id="KW-0012">Acyltransferase</keyword>
<keyword evidence="7" id="KW-0449">Lipoprotein</keyword>
<dbReference type="Pfam" id="PF01529">
    <property type="entry name" value="DHHC"/>
    <property type="match status" value="1"/>
</dbReference>
<evidence type="ECO:0000256" key="3">
    <source>
        <dbReference type="ARBA" id="ARBA00022692"/>
    </source>
</evidence>
<protein>
    <recommendedName>
        <fullName evidence="10">Palmitoyltransferase</fullName>
        <ecNumber evidence="10">2.3.1.225</ecNumber>
    </recommendedName>
</protein>
<dbReference type="GO" id="GO:0005783">
    <property type="term" value="C:endoplasmic reticulum"/>
    <property type="evidence" value="ECO:0007669"/>
    <property type="project" value="TreeGrafter"/>
</dbReference>
<dbReference type="GO" id="GO:0006612">
    <property type="term" value="P:protein targeting to membrane"/>
    <property type="evidence" value="ECO:0007669"/>
    <property type="project" value="TreeGrafter"/>
</dbReference>
<evidence type="ECO:0000259" key="12">
    <source>
        <dbReference type="Pfam" id="PF01529"/>
    </source>
</evidence>
<comment type="similarity">
    <text evidence="10">Belongs to the DHHC palmitoyltransferase family.</text>
</comment>
<keyword evidence="14" id="KW-1185">Reference proteome</keyword>
<dbReference type="PANTHER" id="PTHR22883:SF480">
    <property type="entry name" value="PALMITOYLTRANSFERASE SWF1"/>
    <property type="match status" value="1"/>
</dbReference>
<keyword evidence="4 10" id="KW-1133">Transmembrane helix</keyword>
<evidence type="ECO:0000256" key="9">
    <source>
        <dbReference type="ARBA" id="ARBA00048048"/>
    </source>
</evidence>
<evidence type="ECO:0000256" key="6">
    <source>
        <dbReference type="ARBA" id="ARBA00023139"/>
    </source>
</evidence>
<dbReference type="GO" id="GO:0016020">
    <property type="term" value="C:membrane"/>
    <property type="evidence" value="ECO:0007669"/>
    <property type="project" value="UniProtKB-SubCell"/>
</dbReference>
<dbReference type="GeneID" id="19239264"/>
<keyword evidence="6" id="KW-0564">Palmitate</keyword>
<evidence type="ECO:0000256" key="7">
    <source>
        <dbReference type="ARBA" id="ARBA00023288"/>
    </source>
</evidence>
<gene>
    <name evidence="13" type="ORF">EPUS_04233</name>
</gene>
<dbReference type="EC" id="2.3.1.225" evidence="10"/>
<reference evidence="14" key="1">
    <citation type="journal article" date="2014" name="BMC Genomics">
        <title>Genome characteristics reveal the impact of lichenization on lichen-forming fungus Endocarpon pusillum Hedwig (Verrucariales, Ascomycota).</title>
        <authorList>
            <person name="Wang Y.-Y."/>
            <person name="Liu B."/>
            <person name="Zhang X.-Y."/>
            <person name="Zhou Q.-M."/>
            <person name="Zhang T."/>
            <person name="Li H."/>
            <person name="Yu Y.-F."/>
            <person name="Zhang X.-L."/>
            <person name="Hao X.-Y."/>
            <person name="Wang M."/>
            <person name="Wang L."/>
            <person name="Wei J.-C."/>
        </authorList>
    </citation>
    <scope>NUCLEOTIDE SEQUENCE [LARGE SCALE GENOMIC DNA]</scope>
    <source>
        <strain evidence="14">Z07020 / HMAS-L-300199</strain>
    </source>
</reference>
<evidence type="ECO:0000256" key="4">
    <source>
        <dbReference type="ARBA" id="ARBA00022989"/>
    </source>
</evidence>
<feature type="transmembrane region" description="Helical" evidence="10">
    <location>
        <begin position="131"/>
        <end position="153"/>
    </location>
</feature>
<evidence type="ECO:0000256" key="10">
    <source>
        <dbReference type="RuleBase" id="RU079119"/>
    </source>
</evidence>
<evidence type="ECO:0000313" key="13">
    <source>
        <dbReference type="EMBL" id="ERF72798.1"/>
    </source>
</evidence>
<comment type="domain">
    <text evidence="10">The DHHC domain is required for palmitoyltransferase activity.</text>
</comment>
<name>U1GKR2_ENDPU</name>
<evidence type="ECO:0000256" key="11">
    <source>
        <dbReference type="SAM" id="MobiDB-lite"/>
    </source>
</evidence>
<feature type="domain" description="Palmitoyltransferase DHHC" evidence="12">
    <location>
        <begin position="90"/>
        <end position="242"/>
    </location>
</feature>
<feature type="transmembrane region" description="Helical" evidence="10">
    <location>
        <begin position="20"/>
        <end position="39"/>
    </location>
</feature>
<dbReference type="InterPro" id="IPR001594">
    <property type="entry name" value="Palmitoyltrfase_DHHC"/>
</dbReference>
<evidence type="ECO:0000256" key="2">
    <source>
        <dbReference type="ARBA" id="ARBA00022679"/>
    </source>
</evidence>
<dbReference type="PROSITE" id="PS50216">
    <property type="entry name" value="DHHC"/>
    <property type="match status" value="1"/>
</dbReference>
<keyword evidence="5 10" id="KW-0472">Membrane</keyword>
<dbReference type="Proteomes" id="UP000019373">
    <property type="component" value="Unassembled WGS sequence"/>
</dbReference>
<dbReference type="EMBL" id="KE721034">
    <property type="protein sequence ID" value="ERF72798.1"/>
    <property type="molecule type" value="Genomic_DNA"/>
</dbReference>
<keyword evidence="3 10" id="KW-0812">Transmembrane</keyword>
<dbReference type="HOGENOM" id="CLU_042181_2_1_1"/>
<dbReference type="GO" id="GO:0019706">
    <property type="term" value="F:protein-cysteine S-palmitoyltransferase activity"/>
    <property type="evidence" value="ECO:0007669"/>
    <property type="project" value="UniProtKB-EC"/>
</dbReference>
<organism evidence="13 14">
    <name type="scientific">Endocarpon pusillum (strain Z07020 / HMAS-L-300199)</name>
    <name type="common">Lichen-forming fungus</name>
    <dbReference type="NCBI Taxonomy" id="1263415"/>
    <lineage>
        <taxon>Eukaryota</taxon>
        <taxon>Fungi</taxon>
        <taxon>Dikarya</taxon>
        <taxon>Ascomycota</taxon>
        <taxon>Pezizomycotina</taxon>
        <taxon>Eurotiomycetes</taxon>
        <taxon>Chaetothyriomycetidae</taxon>
        <taxon>Verrucariales</taxon>
        <taxon>Verrucariaceae</taxon>
        <taxon>Endocarpon</taxon>
    </lineage>
</organism>
<feature type="transmembrane region" description="Helical" evidence="10">
    <location>
        <begin position="206"/>
        <end position="232"/>
    </location>
</feature>
<feature type="region of interest" description="Disordered" evidence="11">
    <location>
        <begin position="314"/>
        <end position="340"/>
    </location>
</feature>
<dbReference type="AlphaFoldDB" id="U1GKR2"/>
<sequence length="375" mass="42411">MLFIPAALPLLRITFPHLPWFHHMLIPLFITPPYLFLHLSRSTSSTITRSNHRAALKRYPYDHTIFHGSNDLRAPCIISPTSPSPLATPTCRTCQLAKPARSKHCSICRACVQKADHHCVWINNCVGRNNYLYFLVLMLSLTLLLAYGAYLGYQILHVQIQLQRSSSLPSSSPSSASSLNPHWSKHLSWSSYTQQWSAMIADHPLIAAPALLALLSFPLALGLMLYHVYLIWAGMTTNESGKWADLREDIGEGRVWRGKVEELRGDFREWGLESGSESGRGNGGRSGGDDCGFEWPVMPTWVVVRMEAAGRGPRVRKRRGKGNTNMDGEIGPMDGNSEQWEEDERWTQVRRLSEIVNIYDLGFWDNLKDVLLNRE</sequence>
<accession>U1GKR2</accession>
<evidence type="ECO:0000256" key="5">
    <source>
        <dbReference type="ARBA" id="ARBA00023136"/>
    </source>
</evidence>
<evidence type="ECO:0000256" key="8">
    <source>
        <dbReference type="ARBA" id="ARBA00023315"/>
    </source>
</evidence>
<dbReference type="InterPro" id="IPR039859">
    <property type="entry name" value="PFA4/ZDH16/20/ERF2-like"/>
</dbReference>
<dbReference type="OrthoDB" id="9909019at2759"/>
<evidence type="ECO:0000313" key="14">
    <source>
        <dbReference type="Proteomes" id="UP000019373"/>
    </source>
</evidence>
<keyword evidence="2 10" id="KW-0808">Transferase</keyword>
<proteinExistence type="inferred from homology"/>
<comment type="subcellular location">
    <subcellularLocation>
        <location evidence="1">Membrane</location>
        <topology evidence="1">Multi-pass membrane protein</topology>
    </subcellularLocation>
</comment>
<dbReference type="PANTHER" id="PTHR22883">
    <property type="entry name" value="ZINC FINGER DHHC DOMAIN CONTAINING PROTEIN"/>
    <property type="match status" value="1"/>
</dbReference>
<dbReference type="RefSeq" id="XP_007801520.1">
    <property type="nucleotide sequence ID" value="XM_007803329.1"/>
</dbReference>
<dbReference type="GO" id="GO:0005794">
    <property type="term" value="C:Golgi apparatus"/>
    <property type="evidence" value="ECO:0007669"/>
    <property type="project" value="TreeGrafter"/>
</dbReference>
<comment type="catalytic activity">
    <reaction evidence="9 10">
        <text>L-cysteinyl-[protein] + hexadecanoyl-CoA = S-hexadecanoyl-L-cysteinyl-[protein] + CoA</text>
        <dbReference type="Rhea" id="RHEA:36683"/>
        <dbReference type="Rhea" id="RHEA-COMP:10131"/>
        <dbReference type="Rhea" id="RHEA-COMP:11032"/>
        <dbReference type="ChEBI" id="CHEBI:29950"/>
        <dbReference type="ChEBI" id="CHEBI:57287"/>
        <dbReference type="ChEBI" id="CHEBI:57379"/>
        <dbReference type="ChEBI" id="CHEBI:74151"/>
        <dbReference type="EC" id="2.3.1.225"/>
    </reaction>
</comment>
<dbReference type="eggNOG" id="KOG1312">
    <property type="taxonomic scope" value="Eukaryota"/>
</dbReference>
<evidence type="ECO:0000256" key="1">
    <source>
        <dbReference type="ARBA" id="ARBA00004141"/>
    </source>
</evidence>